<protein>
    <submittedName>
        <fullName evidence="2">Nucleoside-diphosphate-sugar epimerase</fullName>
    </submittedName>
</protein>
<accession>A0A1M4ZLC8</accession>
<reference evidence="2 3" key="1">
    <citation type="submission" date="2016-11" db="EMBL/GenBank/DDBJ databases">
        <authorList>
            <person name="Jaros S."/>
            <person name="Januszkiewicz K."/>
            <person name="Wedrychowicz H."/>
        </authorList>
    </citation>
    <scope>NUCLEOTIDE SEQUENCE [LARGE SCALE GENOMIC DNA]</scope>
    <source>
        <strain evidence="2 3">DSM 26897</strain>
    </source>
</reference>
<dbReference type="Proteomes" id="UP000184368">
    <property type="component" value="Unassembled WGS sequence"/>
</dbReference>
<dbReference type="InterPro" id="IPR016040">
    <property type="entry name" value="NAD(P)-bd_dom"/>
</dbReference>
<sequence length="296" mass="30935">MKVFVTGASGFIGSAVVSELLRAGHQVVGLARSEKSASAIRASGAEVIRGKLEDVAVLQEAASEADGVVHTGFSHDFMASGDFSQYPKAAELDRAAILAMGEALAGTQKALVVTSGMLGLPLIGGVVTEESTTRESARLSEIAALELAGKGIRASVVRLPPSVHDRGDAGFVPSIIGLAKKHGVSAYPSGGNRWCAVHRQDAASLFRLAVEGGSTGALYNAVGDESVALEGIATLIGQELQLPVQAVEGAELARHFEWMQYFITMDCPATALATREELGWLPAHPGLLEDMQAHYF</sequence>
<dbReference type="RefSeq" id="WP_073042076.1">
    <property type="nucleotide sequence ID" value="NZ_FQUO01000005.1"/>
</dbReference>
<organism evidence="2 3">
    <name type="scientific">Cnuella takakiae</name>
    <dbReference type="NCBI Taxonomy" id="1302690"/>
    <lineage>
        <taxon>Bacteria</taxon>
        <taxon>Pseudomonadati</taxon>
        <taxon>Bacteroidota</taxon>
        <taxon>Chitinophagia</taxon>
        <taxon>Chitinophagales</taxon>
        <taxon>Chitinophagaceae</taxon>
        <taxon>Cnuella</taxon>
    </lineage>
</organism>
<feature type="domain" description="NAD(P)-binding" evidence="1">
    <location>
        <begin position="7"/>
        <end position="115"/>
    </location>
</feature>
<dbReference type="STRING" id="1302690.BUE76_21525"/>
<dbReference type="OrthoDB" id="9807212at2"/>
<dbReference type="Gene3D" id="3.40.50.720">
    <property type="entry name" value="NAD(P)-binding Rossmann-like Domain"/>
    <property type="match status" value="1"/>
</dbReference>
<dbReference type="GO" id="GO:0005737">
    <property type="term" value="C:cytoplasm"/>
    <property type="evidence" value="ECO:0007669"/>
    <property type="project" value="TreeGrafter"/>
</dbReference>
<proteinExistence type="predicted"/>
<dbReference type="InterPro" id="IPR036291">
    <property type="entry name" value="NAD(P)-bd_dom_sf"/>
</dbReference>
<dbReference type="CDD" id="cd05262">
    <property type="entry name" value="SDR_a7"/>
    <property type="match status" value="1"/>
</dbReference>
<dbReference type="GO" id="GO:0004029">
    <property type="term" value="F:aldehyde dehydrogenase (NAD+) activity"/>
    <property type="evidence" value="ECO:0007669"/>
    <property type="project" value="TreeGrafter"/>
</dbReference>
<dbReference type="Pfam" id="PF13460">
    <property type="entry name" value="NAD_binding_10"/>
    <property type="match status" value="1"/>
</dbReference>
<dbReference type="PANTHER" id="PTHR48079">
    <property type="entry name" value="PROTEIN YEEZ"/>
    <property type="match status" value="1"/>
</dbReference>
<dbReference type="PANTHER" id="PTHR48079:SF9">
    <property type="entry name" value="PUTATIVE-RELATED"/>
    <property type="match status" value="1"/>
</dbReference>
<evidence type="ECO:0000313" key="3">
    <source>
        <dbReference type="Proteomes" id="UP000184368"/>
    </source>
</evidence>
<dbReference type="InterPro" id="IPR051783">
    <property type="entry name" value="NAD(P)-dependent_oxidoreduct"/>
</dbReference>
<dbReference type="AlphaFoldDB" id="A0A1M4ZLC8"/>
<name>A0A1M4ZLC8_9BACT</name>
<evidence type="ECO:0000313" key="2">
    <source>
        <dbReference type="EMBL" id="SHF18612.1"/>
    </source>
</evidence>
<keyword evidence="3" id="KW-1185">Reference proteome</keyword>
<dbReference type="EMBL" id="FQUO01000005">
    <property type="protein sequence ID" value="SHF18612.1"/>
    <property type="molecule type" value="Genomic_DNA"/>
</dbReference>
<gene>
    <name evidence="2" type="ORF">SAMN05444008_105260</name>
</gene>
<dbReference type="SUPFAM" id="SSF51735">
    <property type="entry name" value="NAD(P)-binding Rossmann-fold domains"/>
    <property type="match status" value="1"/>
</dbReference>
<evidence type="ECO:0000259" key="1">
    <source>
        <dbReference type="Pfam" id="PF13460"/>
    </source>
</evidence>